<reference evidence="1 2" key="1">
    <citation type="journal article" date="2012" name="Proc. Natl. Acad. Sci. U.S.A.">
        <title>Genome streamlining and chemical defense in a coral reef symbiosis.</title>
        <authorList>
            <person name="Kwan J.C."/>
            <person name="Donia M.S."/>
            <person name="Han A.W."/>
            <person name="Hirose E."/>
            <person name="Haygood M.G."/>
            <person name="Schmidt E.W."/>
        </authorList>
    </citation>
    <scope>NUCLEOTIDE SEQUENCE [LARGE SCALE GENOMIC DNA]</scope>
    <source>
        <strain evidence="1 2">L2</strain>
    </source>
</reference>
<name>K7YHQ6_9PROT</name>
<sequence>MLNTILLLFYLMINKVINARLYPVFYYVDRFTVYLRLCLIKEYALYYLKNSITSE</sequence>
<proteinExistence type="predicted"/>
<accession>K7YHQ6</accession>
<dbReference type="HOGENOM" id="CLU_3023435_0_0_5"/>
<keyword evidence="2" id="KW-1185">Reference proteome</keyword>
<dbReference type="Proteomes" id="UP000010077">
    <property type="component" value="Chromosome"/>
</dbReference>
<evidence type="ECO:0000313" key="2">
    <source>
        <dbReference type="Proteomes" id="UP000010077"/>
    </source>
</evidence>
<dbReference type="EMBL" id="CP003539">
    <property type="protein sequence ID" value="AFX99120.1"/>
    <property type="molecule type" value="Genomic_DNA"/>
</dbReference>
<dbReference type="KEGG" id="thal:A1OE_937"/>
<evidence type="ECO:0000313" key="1">
    <source>
        <dbReference type="EMBL" id="AFX99120.1"/>
    </source>
</evidence>
<organism evidence="1 2">
    <name type="scientific">Candidatus Endolissoclinum faulkneri L2</name>
    <dbReference type="NCBI Taxonomy" id="1193729"/>
    <lineage>
        <taxon>Bacteria</taxon>
        <taxon>Pseudomonadati</taxon>
        <taxon>Pseudomonadota</taxon>
        <taxon>Alphaproteobacteria</taxon>
        <taxon>Rhodospirillales</taxon>
        <taxon>Rhodospirillaceae</taxon>
        <taxon>Candidatus Endolissoclinum</taxon>
    </lineage>
</organism>
<protein>
    <submittedName>
        <fullName evidence="1">Uncharacterized protein</fullName>
    </submittedName>
</protein>
<gene>
    <name evidence="1" type="ORF">A1OE_937</name>
</gene>
<dbReference type="AlphaFoldDB" id="K7YHQ6"/>